<keyword evidence="2" id="KW-1185">Reference proteome</keyword>
<sequence>MSVINQIDSAIERGVLTEISVQKAIGTAFTIGLALRMSEYPEHLVL</sequence>
<proteinExistence type="predicted"/>
<dbReference type="EMBL" id="CCKJ01000032">
    <property type="protein sequence ID" value="CDT56395.1"/>
    <property type="molecule type" value="Genomic_DNA"/>
</dbReference>
<dbReference type="Proteomes" id="UP000041625">
    <property type="component" value="Unassembled WGS sequence"/>
</dbReference>
<gene>
    <name evidence="1" type="ORF">VCR31J2_1270163</name>
</gene>
<name>A0AA87BYU4_9VIBR</name>
<dbReference type="AlphaFoldDB" id="A0AA87BYU4"/>
<comment type="caution">
    <text evidence="1">The sequence shown here is derived from an EMBL/GenBank/DDBJ whole genome shotgun (WGS) entry which is preliminary data.</text>
</comment>
<accession>A0AA87BYU4</accession>
<evidence type="ECO:0000313" key="1">
    <source>
        <dbReference type="EMBL" id="CDT56395.1"/>
    </source>
</evidence>
<protein>
    <submittedName>
        <fullName evidence="1">Uncharacterized protein</fullName>
    </submittedName>
</protein>
<reference evidence="1 2" key="1">
    <citation type="submission" date="2014-06" db="EMBL/GenBank/DDBJ databases">
        <authorList>
            <person name="Le Roux F."/>
        </authorList>
    </citation>
    <scope>NUCLEOTIDE SEQUENCE [LARGE SCALE GENOMIC DNA]</scope>
    <source>
        <strain evidence="1 2">J2-31</strain>
    </source>
</reference>
<evidence type="ECO:0000313" key="2">
    <source>
        <dbReference type="Proteomes" id="UP000041625"/>
    </source>
</evidence>
<organism evidence="1 2">
    <name type="scientific">Vibrio coralliirubri</name>
    <dbReference type="NCBI Taxonomy" id="1516159"/>
    <lineage>
        <taxon>Bacteria</taxon>
        <taxon>Pseudomonadati</taxon>
        <taxon>Pseudomonadota</taxon>
        <taxon>Gammaproteobacteria</taxon>
        <taxon>Vibrionales</taxon>
        <taxon>Vibrionaceae</taxon>
        <taxon>Vibrio</taxon>
    </lineage>
</organism>